<dbReference type="InterPro" id="IPR017900">
    <property type="entry name" value="4Fe4S_Fe_S_CS"/>
</dbReference>
<dbReference type="EMBL" id="VSSQ01000852">
    <property type="protein sequence ID" value="MPM02201.1"/>
    <property type="molecule type" value="Genomic_DNA"/>
</dbReference>
<feature type="domain" description="4Fe-4S ferredoxin-type" evidence="1">
    <location>
        <begin position="70"/>
        <end position="99"/>
    </location>
</feature>
<dbReference type="PANTHER" id="PTHR43122:SF1">
    <property type="entry name" value="IRON-SULFUR-BINDING PROTEIN"/>
    <property type="match status" value="1"/>
</dbReference>
<name>A0A644WFE3_9ZZZZ</name>
<protein>
    <submittedName>
        <fullName evidence="2">Electron transport complex subunit RsxB</fullName>
    </submittedName>
</protein>
<sequence length="175" mass="19219">MDNHNETEGRLKTTGAASLAELHAKKEYILPDEHMKHPVAVIECIEAIPCNPCETACPVHAITVGSEITNLPVIDIETCTGCGLCVAACPGLAIYLKQKEYAKGLSFIAFPFEYVPLPEAGQVIDMVDRHGRVVCKGTVIKVATIKKFNRTAIIHATYPVEQYEQVVNMQRLARD</sequence>
<evidence type="ECO:0000313" key="2">
    <source>
        <dbReference type="EMBL" id="MPM02201.1"/>
    </source>
</evidence>
<reference evidence="2" key="1">
    <citation type="submission" date="2019-08" db="EMBL/GenBank/DDBJ databases">
        <authorList>
            <person name="Kucharzyk K."/>
            <person name="Murdoch R.W."/>
            <person name="Higgins S."/>
            <person name="Loffler F."/>
        </authorList>
    </citation>
    <scope>NUCLEOTIDE SEQUENCE</scope>
</reference>
<dbReference type="InterPro" id="IPR017896">
    <property type="entry name" value="4Fe4S_Fe-S-bd"/>
</dbReference>
<dbReference type="Gene3D" id="3.30.70.20">
    <property type="match status" value="1"/>
</dbReference>
<proteinExistence type="predicted"/>
<dbReference type="PROSITE" id="PS00198">
    <property type="entry name" value="4FE4S_FER_1"/>
    <property type="match status" value="1"/>
</dbReference>
<feature type="domain" description="4Fe-4S ferredoxin-type" evidence="1">
    <location>
        <begin position="35"/>
        <end position="67"/>
    </location>
</feature>
<dbReference type="PROSITE" id="PS51379">
    <property type="entry name" value="4FE4S_FER_2"/>
    <property type="match status" value="2"/>
</dbReference>
<evidence type="ECO:0000259" key="1">
    <source>
        <dbReference type="PROSITE" id="PS51379"/>
    </source>
</evidence>
<dbReference type="Pfam" id="PF12838">
    <property type="entry name" value="Fer4_7"/>
    <property type="match status" value="1"/>
</dbReference>
<comment type="caution">
    <text evidence="2">The sequence shown here is derived from an EMBL/GenBank/DDBJ whole genome shotgun (WGS) entry which is preliminary data.</text>
</comment>
<dbReference type="PANTHER" id="PTHR43122">
    <property type="entry name" value="FERREDOXIN SUBUNIT OF PYRUVATE:FLAVODOXIN OXIDOREDUCTASE-RELATED"/>
    <property type="match status" value="1"/>
</dbReference>
<dbReference type="SUPFAM" id="SSF54862">
    <property type="entry name" value="4Fe-4S ferredoxins"/>
    <property type="match status" value="1"/>
</dbReference>
<gene>
    <name evidence="2" type="primary">rsxB_49</name>
    <name evidence="2" type="ORF">SDC9_48446</name>
</gene>
<organism evidence="2">
    <name type="scientific">bioreactor metagenome</name>
    <dbReference type="NCBI Taxonomy" id="1076179"/>
    <lineage>
        <taxon>unclassified sequences</taxon>
        <taxon>metagenomes</taxon>
        <taxon>ecological metagenomes</taxon>
    </lineage>
</organism>
<dbReference type="AlphaFoldDB" id="A0A644WFE3"/>
<accession>A0A644WFE3</accession>